<evidence type="ECO:0000313" key="5">
    <source>
        <dbReference type="EMBL" id="KAK1754120.1"/>
    </source>
</evidence>
<dbReference type="EMBL" id="MU839836">
    <property type="protein sequence ID" value="KAK1754120.1"/>
    <property type="molecule type" value="Genomic_DNA"/>
</dbReference>
<dbReference type="PANTHER" id="PTHR47256:SF1">
    <property type="entry name" value="ZN(II)2CYS6 TRANSCRIPTION FACTOR (EUROFUNG)"/>
    <property type="match status" value="1"/>
</dbReference>
<dbReference type="Gene3D" id="4.10.240.10">
    <property type="entry name" value="Zn(2)-C6 fungal-type DNA-binding domain"/>
    <property type="match status" value="1"/>
</dbReference>
<dbReference type="GO" id="GO:0000981">
    <property type="term" value="F:DNA-binding transcription factor activity, RNA polymerase II-specific"/>
    <property type="evidence" value="ECO:0007669"/>
    <property type="project" value="InterPro"/>
</dbReference>
<keyword evidence="6" id="KW-1185">Reference proteome</keyword>
<dbReference type="SUPFAM" id="SSF57701">
    <property type="entry name" value="Zn2/Cys6 DNA-binding domain"/>
    <property type="match status" value="1"/>
</dbReference>
<feature type="compositionally biased region" description="Polar residues" evidence="3">
    <location>
        <begin position="229"/>
        <end position="241"/>
    </location>
</feature>
<evidence type="ECO:0000256" key="3">
    <source>
        <dbReference type="SAM" id="MobiDB-lite"/>
    </source>
</evidence>
<dbReference type="PROSITE" id="PS50048">
    <property type="entry name" value="ZN2_CY6_FUNGAL_2"/>
    <property type="match status" value="1"/>
</dbReference>
<feature type="region of interest" description="Disordered" evidence="3">
    <location>
        <begin position="168"/>
        <end position="306"/>
    </location>
</feature>
<dbReference type="Pfam" id="PF00172">
    <property type="entry name" value="Zn_clus"/>
    <property type="match status" value="1"/>
</dbReference>
<accession>A0AAJ0BA91</accession>
<dbReference type="InterPro" id="IPR053187">
    <property type="entry name" value="Notoamide_regulator"/>
</dbReference>
<dbReference type="AlphaFoldDB" id="A0AAJ0BA91"/>
<evidence type="ECO:0000256" key="2">
    <source>
        <dbReference type="SAM" id="Coils"/>
    </source>
</evidence>
<name>A0AAJ0BA91_9PEZI</name>
<feature type="domain" description="Zn(2)-C6 fungal-type" evidence="4">
    <location>
        <begin position="75"/>
        <end position="105"/>
    </location>
</feature>
<comment type="caution">
    <text evidence="5">The sequence shown here is derived from an EMBL/GenBank/DDBJ whole genome shotgun (WGS) entry which is preliminary data.</text>
</comment>
<dbReference type="SMART" id="SM00066">
    <property type="entry name" value="GAL4"/>
    <property type="match status" value="1"/>
</dbReference>
<dbReference type="CDD" id="cd00067">
    <property type="entry name" value="GAL4"/>
    <property type="match status" value="1"/>
</dbReference>
<feature type="region of interest" description="Disordered" evidence="3">
    <location>
        <begin position="1"/>
        <end position="67"/>
    </location>
</feature>
<gene>
    <name evidence="5" type="ORF">QBC47DRAFT_36696</name>
</gene>
<proteinExistence type="predicted"/>
<dbReference type="PANTHER" id="PTHR47256">
    <property type="entry name" value="ZN(II)2CYS6 TRANSCRIPTION FACTOR (EUROFUNG)-RELATED"/>
    <property type="match status" value="1"/>
</dbReference>
<dbReference type="InterPro" id="IPR001138">
    <property type="entry name" value="Zn2Cys6_DnaBD"/>
</dbReference>
<feature type="coiled-coil region" evidence="2">
    <location>
        <begin position="107"/>
        <end position="141"/>
    </location>
</feature>
<dbReference type="GO" id="GO:0008270">
    <property type="term" value="F:zinc ion binding"/>
    <property type="evidence" value="ECO:0007669"/>
    <property type="project" value="InterPro"/>
</dbReference>
<reference evidence="5" key="1">
    <citation type="submission" date="2023-06" db="EMBL/GenBank/DDBJ databases">
        <title>Genome-scale phylogeny and comparative genomics of the fungal order Sordariales.</title>
        <authorList>
            <consortium name="Lawrence Berkeley National Laboratory"/>
            <person name="Hensen N."/>
            <person name="Bonometti L."/>
            <person name="Westerberg I."/>
            <person name="Brannstrom I.O."/>
            <person name="Guillou S."/>
            <person name="Cros-Aarteil S."/>
            <person name="Calhoun S."/>
            <person name="Haridas S."/>
            <person name="Kuo A."/>
            <person name="Mondo S."/>
            <person name="Pangilinan J."/>
            <person name="Riley R."/>
            <person name="Labutti K."/>
            <person name="Andreopoulos B."/>
            <person name="Lipzen A."/>
            <person name="Chen C."/>
            <person name="Yanf M."/>
            <person name="Daum C."/>
            <person name="Ng V."/>
            <person name="Clum A."/>
            <person name="Steindorff A."/>
            <person name="Ohm R."/>
            <person name="Martin F."/>
            <person name="Silar P."/>
            <person name="Natvig D."/>
            <person name="Lalanne C."/>
            <person name="Gautier V."/>
            <person name="Ament-Velasquez S.L."/>
            <person name="Kruys A."/>
            <person name="Hutchinson M.I."/>
            <person name="Powell A.J."/>
            <person name="Barry K."/>
            <person name="Miller A.N."/>
            <person name="Grigoriev I.V."/>
            <person name="Debuchy R."/>
            <person name="Gladieux P."/>
            <person name="Thoren M.H."/>
            <person name="Johannesson H."/>
        </authorList>
    </citation>
    <scope>NUCLEOTIDE SEQUENCE</scope>
    <source>
        <strain evidence="5">PSN4</strain>
    </source>
</reference>
<keyword evidence="2" id="KW-0175">Coiled coil</keyword>
<organism evidence="5 6">
    <name type="scientific">Echria macrotheca</name>
    <dbReference type="NCBI Taxonomy" id="438768"/>
    <lineage>
        <taxon>Eukaryota</taxon>
        <taxon>Fungi</taxon>
        <taxon>Dikarya</taxon>
        <taxon>Ascomycota</taxon>
        <taxon>Pezizomycotina</taxon>
        <taxon>Sordariomycetes</taxon>
        <taxon>Sordariomycetidae</taxon>
        <taxon>Sordariales</taxon>
        <taxon>Schizotheciaceae</taxon>
        <taxon>Echria</taxon>
    </lineage>
</organism>
<sequence>MPHFPLIQPKPPVSNDDGAGLSSDAATPKLRKRIRASSAKVDDDTVSKRQCLAQEPTSNSGRSARQTKRQATIAACDACQRRKIKCYGERPACSMCLQRRIACEYATDATETHAQALKRKLANFENEIKLYRQLFEDLQTKDDRYIMNIVHRIRTGSNIHTIYQDANDQPDVDNFEEPSKGVQADNSNPDRKFLTNSATEMGAENMEGRRASVSNGAGAQDDKQESVLLDTQSRLSSTTPTDCREPFSSHANFHPNDGGLLPSQDSLDETQHGCVSRPTQLPDAHRPSDSGVSTQATPRFSSPSPVRVWDLSARERMKKNDYGNRMSIEFMIEPRPAGWPEQVAQGRINGPGV</sequence>
<feature type="compositionally biased region" description="Polar residues" evidence="3">
    <location>
        <begin position="290"/>
        <end position="304"/>
    </location>
</feature>
<dbReference type="InterPro" id="IPR036864">
    <property type="entry name" value="Zn2-C6_fun-type_DNA-bd_sf"/>
</dbReference>
<keyword evidence="1" id="KW-0539">Nucleus</keyword>
<evidence type="ECO:0000256" key="1">
    <source>
        <dbReference type="ARBA" id="ARBA00023242"/>
    </source>
</evidence>
<evidence type="ECO:0000313" key="6">
    <source>
        <dbReference type="Proteomes" id="UP001239445"/>
    </source>
</evidence>
<protein>
    <recommendedName>
        <fullName evidence="4">Zn(2)-C6 fungal-type domain-containing protein</fullName>
    </recommendedName>
</protein>
<feature type="compositionally biased region" description="Polar residues" evidence="3">
    <location>
        <begin position="55"/>
        <end position="64"/>
    </location>
</feature>
<evidence type="ECO:0000259" key="4">
    <source>
        <dbReference type="PROSITE" id="PS50048"/>
    </source>
</evidence>
<dbReference type="Proteomes" id="UP001239445">
    <property type="component" value="Unassembled WGS sequence"/>
</dbReference>